<evidence type="ECO:0000256" key="1">
    <source>
        <dbReference type="ARBA" id="ARBA00010718"/>
    </source>
</evidence>
<dbReference type="SMART" id="SM01057">
    <property type="entry name" value="Carb_anhydrase"/>
    <property type="match status" value="1"/>
</dbReference>
<dbReference type="InParanoid" id="A0A078AL29"/>
<evidence type="ECO:0000256" key="6">
    <source>
        <dbReference type="ARBA" id="ARBA00048348"/>
    </source>
</evidence>
<name>A0A078AL29_STYLE</name>
<comment type="catalytic activity">
    <reaction evidence="6">
        <text>hydrogencarbonate + H(+) = CO2 + H2O</text>
        <dbReference type="Rhea" id="RHEA:10748"/>
        <dbReference type="ChEBI" id="CHEBI:15377"/>
        <dbReference type="ChEBI" id="CHEBI:15378"/>
        <dbReference type="ChEBI" id="CHEBI:16526"/>
        <dbReference type="ChEBI" id="CHEBI:17544"/>
        <dbReference type="EC" id="4.2.1.1"/>
    </reaction>
</comment>
<evidence type="ECO:0000256" key="4">
    <source>
        <dbReference type="ARBA" id="ARBA00022833"/>
    </source>
</evidence>
<feature type="coiled-coil region" evidence="7">
    <location>
        <begin position="56"/>
        <end position="83"/>
    </location>
</feature>
<gene>
    <name evidence="10" type="primary">Contig7952.g8490</name>
    <name evidence="10" type="ORF">STYLEM_10582</name>
</gene>
<sequence>MMFTSSYKRYPLEMQLLHTDQLGNKAIVSVFFDIGDFSSDFLSNIGFDPQNNPKTAEQLRDLVENQELLLENSILNLKSLIDEPEEYLMYEGSMTEPNCESSVMWILLAQTISLSKDQLDYFPTRLLSQYRQIKARQNRKVSLVLKNHAKVKEHQELQAKPVEEAETLYSNLEIQQPAKTINGLVIDHPNGIMIPKKFTKSQKSSEIDKLSIKELGKSVSEGLINNNEDIQADKSVVQNQETKSQDQAKLDQALSQKSNQNNNYAERYHKETEADELFNDFMNDFFTPSTSSTSKSSKSFIQNSLNSQVKAASNLTTQEFIDQKQDLLQTSVYKQGMKKLLNNDIFKQVEQTVKAIQNSFLESSKNKNDVQRFTSNYNYKTNKQAYSSFFKKSSQDQLAVPQQSKLEKFNDKIIDEMLDRYNSNHEVSSKLNEQLAKNIGSSASNVFDVKFNDIHIEKSVNQTLHGVNKQTDVFNENQMDLIRNNSFQFAGDILEQKLNNQMLIKQDSLQNRVADEDYQRYHANVIVDNDALLKDKSFHDSLKQSIVNKVIDQFQRKIEEERRNTIHNDASDSLIAASNLSSLYKQDSQNQAILTSFSDFTDLQEDQLSTSKWIANQAVVDSDPQQILEVKTNERIKVKPDYDSMIKRGDNKYNGLLKFNNSSHLAQLSDALEIELRRQLVRDEFYDGHWDDSTLIETKQELIGNIIDELRPQLRMKSADVIPLKQNDIQVKQQNIVQRIQLKTGQNQSPINLNGNFFNEMPDQEIQFGMFDKPQGQAKLKKNKDTGMLFFEGSWGSIKYLGQQFTMYGFYLHLPSEHTLIENDLEQTMKQSYHVRYEGSLTYAPCTENVTWFIVLDKFTNISKMQLEDLKILSGKQNNARDVQQLNGRDLYIS</sequence>
<dbReference type="OrthoDB" id="429145at2759"/>
<feature type="domain" description="Alpha-carbonic anhydrase" evidence="9">
    <location>
        <begin position="1"/>
        <end position="166"/>
    </location>
</feature>
<proteinExistence type="inferred from homology"/>
<evidence type="ECO:0000256" key="8">
    <source>
        <dbReference type="SAM" id="MobiDB-lite"/>
    </source>
</evidence>
<dbReference type="GO" id="GO:0008270">
    <property type="term" value="F:zinc ion binding"/>
    <property type="evidence" value="ECO:0007669"/>
    <property type="project" value="InterPro"/>
</dbReference>
<evidence type="ECO:0000313" key="11">
    <source>
        <dbReference type="Proteomes" id="UP000039865"/>
    </source>
</evidence>
<feature type="compositionally biased region" description="Polar residues" evidence="8">
    <location>
        <begin position="250"/>
        <end position="263"/>
    </location>
</feature>
<dbReference type="PANTHER" id="PTHR18952">
    <property type="entry name" value="CARBONIC ANHYDRASE"/>
    <property type="match status" value="1"/>
</dbReference>
<dbReference type="Proteomes" id="UP000039865">
    <property type="component" value="Unassembled WGS sequence"/>
</dbReference>
<dbReference type="SUPFAM" id="SSF51069">
    <property type="entry name" value="Carbonic anhydrase"/>
    <property type="match status" value="2"/>
</dbReference>
<organism evidence="10 11">
    <name type="scientific">Stylonychia lemnae</name>
    <name type="common">Ciliate</name>
    <dbReference type="NCBI Taxonomy" id="5949"/>
    <lineage>
        <taxon>Eukaryota</taxon>
        <taxon>Sar</taxon>
        <taxon>Alveolata</taxon>
        <taxon>Ciliophora</taxon>
        <taxon>Intramacronucleata</taxon>
        <taxon>Spirotrichea</taxon>
        <taxon>Stichotrichia</taxon>
        <taxon>Sporadotrichida</taxon>
        <taxon>Oxytrichidae</taxon>
        <taxon>Stylonychinae</taxon>
        <taxon>Stylonychia</taxon>
    </lineage>
</organism>
<dbReference type="Pfam" id="PF00194">
    <property type="entry name" value="Carb_anhydrase"/>
    <property type="match status" value="2"/>
</dbReference>
<keyword evidence="5" id="KW-0456">Lyase</keyword>
<evidence type="ECO:0000256" key="5">
    <source>
        <dbReference type="ARBA" id="ARBA00023239"/>
    </source>
</evidence>
<keyword evidence="4" id="KW-0862">Zinc</keyword>
<evidence type="ECO:0000256" key="2">
    <source>
        <dbReference type="ARBA" id="ARBA00012925"/>
    </source>
</evidence>
<reference evidence="10 11" key="1">
    <citation type="submission" date="2014-06" db="EMBL/GenBank/DDBJ databases">
        <authorList>
            <person name="Swart Estienne"/>
        </authorList>
    </citation>
    <scope>NUCLEOTIDE SEQUENCE [LARGE SCALE GENOMIC DNA]</scope>
    <source>
        <strain evidence="10 11">130c</strain>
    </source>
</reference>
<dbReference type="InterPro" id="IPR036398">
    <property type="entry name" value="CA_dom_sf"/>
</dbReference>
<keyword evidence="7" id="KW-0175">Coiled coil</keyword>
<dbReference type="InterPro" id="IPR001148">
    <property type="entry name" value="CA_dom"/>
</dbReference>
<protein>
    <recommendedName>
        <fullName evidence="2">carbonic anhydrase</fullName>
        <ecNumber evidence="2">4.2.1.1</ecNumber>
    </recommendedName>
</protein>
<dbReference type="GO" id="GO:0004089">
    <property type="term" value="F:carbonate dehydratase activity"/>
    <property type="evidence" value="ECO:0007669"/>
    <property type="project" value="UniProtKB-EC"/>
</dbReference>
<comment type="similarity">
    <text evidence="1">Belongs to the alpha-carbonic anhydrase family.</text>
</comment>
<dbReference type="EMBL" id="CCKQ01010061">
    <property type="protein sequence ID" value="CDW81563.1"/>
    <property type="molecule type" value="Genomic_DNA"/>
</dbReference>
<dbReference type="AlphaFoldDB" id="A0A078AL29"/>
<dbReference type="Gene3D" id="3.10.200.10">
    <property type="entry name" value="Alpha carbonic anhydrase"/>
    <property type="match status" value="3"/>
</dbReference>
<evidence type="ECO:0000313" key="10">
    <source>
        <dbReference type="EMBL" id="CDW81563.1"/>
    </source>
</evidence>
<evidence type="ECO:0000256" key="3">
    <source>
        <dbReference type="ARBA" id="ARBA00022723"/>
    </source>
</evidence>
<evidence type="ECO:0000256" key="7">
    <source>
        <dbReference type="SAM" id="Coils"/>
    </source>
</evidence>
<accession>A0A078AL29</accession>
<dbReference type="PANTHER" id="PTHR18952:SF265">
    <property type="entry name" value="CARBONIC ANHYDRASE"/>
    <property type="match status" value="1"/>
</dbReference>
<dbReference type="EC" id="4.2.1.1" evidence="2"/>
<evidence type="ECO:0000259" key="9">
    <source>
        <dbReference type="PROSITE" id="PS51144"/>
    </source>
</evidence>
<keyword evidence="11" id="KW-1185">Reference proteome</keyword>
<feature type="region of interest" description="Disordered" evidence="8">
    <location>
        <begin position="236"/>
        <end position="263"/>
    </location>
</feature>
<dbReference type="PROSITE" id="PS51144">
    <property type="entry name" value="ALPHA_CA_2"/>
    <property type="match status" value="1"/>
</dbReference>
<dbReference type="InterPro" id="IPR023561">
    <property type="entry name" value="Carbonic_anhydrase_a-class"/>
</dbReference>
<keyword evidence="3" id="KW-0479">Metal-binding</keyword>